<keyword evidence="1" id="KW-0812">Transmembrane</keyword>
<dbReference type="EMBL" id="JBFXLU010000142">
    <property type="protein sequence ID" value="KAL2838735.1"/>
    <property type="molecule type" value="Genomic_DNA"/>
</dbReference>
<name>A0ABR4JFE4_9EURO</name>
<feature type="transmembrane region" description="Helical" evidence="1">
    <location>
        <begin position="50"/>
        <end position="70"/>
    </location>
</feature>
<keyword evidence="1" id="KW-1133">Transmembrane helix</keyword>
<accession>A0ABR4JFE4</accession>
<reference evidence="2 3" key="1">
    <citation type="submission" date="2024-07" db="EMBL/GenBank/DDBJ databases">
        <title>Section-level genome sequencing and comparative genomics of Aspergillus sections Usti and Cavernicolus.</title>
        <authorList>
            <consortium name="Lawrence Berkeley National Laboratory"/>
            <person name="Nybo J.L."/>
            <person name="Vesth T.C."/>
            <person name="Theobald S."/>
            <person name="Frisvad J.C."/>
            <person name="Larsen T.O."/>
            <person name="Kjaerboelling I."/>
            <person name="Rothschild-Mancinelli K."/>
            <person name="Lyhne E.K."/>
            <person name="Kogle M.E."/>
            <person name="Barry K."/>
            <person name="Clum A."/>
            <person name="Na H."/>
            <person name="Ledsgaard L."/>
            <person name="Lin J."/>
            <person name="Lipzen A."/>
            <person name="Kuo A."/>
            <person name="Riley R."/>
            <person name="Mondo S."/>
            <person name="Labutti K."/>
            <person name="Haridas S."/>
            <person name="Pangalinan J."/>
            <person name="Salamov A.A."/>
            <person name="Simmons B.A."/>
            <person name="Magnuson J.K."/>
            <person name="Chen J."/>
            <person name="Drula E."/>
            <person name="Henrissat B."/>
            <person name="Wiebenga A."/>
            <person name="Lubbers R.J."/>
            <person name="Gomes A.C."/>
            <person name="Makela M.R."/>
            <person name="Stajich J."/>
            <person name="Grigoriev I.V."/>
            <person name="Mortensen U.H."/>
            <person name="De Vries R.P."/>
            <person name="Baker S.E."/>
            <person name="Andersen M.R."/>
        </authorList>
    </citation>
    <scope>NUCLEOTIDE SEQUENCE [LARGE SCALE GENOMIC DNA]</scope>
    <source>
        <strain evidence="2 3">CBS 123904</strain>
    </source>
</reference>
<keyword evidence="3" id="KW-1185">Reference proteome</keyword>
<evidence type="ECO:0000313" key="3">
    <source>
        <dbReference type="Proteomes" id="UP001610446"/>
    </source>
</evidence>
<evidence type="ECO:0000256" key="1">
    <source>
        <dbReference type="SAM" id="Phobius"/>
    </source>
</evidence>
<feature type="transmembrane region" description="Helical" evidence="1">
    <location>
        <begin position="24"/>
        <end position="43"/>
    </location>
</feature>
<dbReference type="Proteomes" id="UP001610446">
    <property type="component" value="Unassembled WGS sequence"/>
</dbReference>
<comment type="caution">
    <text evidence="2">The sequence shown here is derived from an EMBL/GenBank/DDBJ whole genome shotgun (WGS) entry which is preliminary data.</text>
</comment>
<gene>
    <name evidence="2" type="ORF">BJY01DRAFT_33815</name>
</gene>
<organism evidence="2 3">
    <name type="scientific">Aspergillus pseudoustus</name>
    <dbReference type="NCBI Taxonomy" id="1810923"/>
    <lineage>
        <taxon>Eukaryota</taxon>
        <taxon>Fungi</taxon>
        <taxon>Dikarya</taxon>
        <taxon>Ascomycota</taxon>
        <taxon>Pezizomycotina</taxon>
        <taxon>Eurotiomycetes</taxon>
        <taxon>Eurotiomycetidae</taxon>
        <taxon>Eurotiales</taxon>
        <taxon>Aspergillaceae</taxon>
        <taxon>Aspergillus</taxon>
        <taxon>Aspergillus subgen. Nidulantes</taxon>
    </lineage>
</organism>
<protein>
    <submittedName>
        <fullName evidence="2">Uncharacterized protein</fullName>
    </submittedName>
</protein>
<proteinExistence type="predicted"/>
<keyword evidence="1" id="KW-0472">Membrane</keyword>
<sequence>MDGTGNHSTAASSYNAHVLCLGVYYTHVSFRYYFSLFFFILYIRRLGRRLCAWATSIYFAETFGLPFYSVSYDYLF</sequence>
<evidence type="ECO:0000313" key="2">
    <source>
        <dbReference type="EMBL" id="KAL2838735.1"/>
    </source>
</evidence>